<dbReference type="EMBL" id="CP001684">
    <property type="protein sequence ID" value="ACV21363.1"/>
    <property type="molecule type" value="Genomic_DNA"/>
</dbReference>
<keyword evidence="2" id="KW-1185">Reference proteome</keyword>
<dbReference type="STRING" id="471855.Shel_02950"/>
<protein>
    <submittedName>
        <fullName evidence="1">Uncharacterized protein</fullName>
    </submittedName>
</protein>
<dbReference type="eggNOG" id="COG1524">
    <property type="taxonomic scope" value="Bacteria"/>
</dbReference>
<accession>C7N257</accession>
<gene>
    <name evidence="1" type="ordered locus">Shel_02950</name>
</gene>
<dbReference type="AlphaFoldDB" id="C7N257"/>
<dbReference type="KEGG" id="shi:Shel_02950"/>
<dbReference type="Pfam" id="PF08665">
    <property type="entry name" value="PglZ"/>
    <property type="match status" value="1"/>
</dbReference>
<dbReference type="InterPro" id="IPR014060">
    <property type="entry name" value="PglZ"/>
</dbReference>
<dbReference type="Proteomes" id="UP000002026">
    <property type="component" value="Chromosome"/>
</dbReference>
<dbReference type="NCBIfam" id="TIGR02687">
    <property type="entry name" value="BREX-1 system phosphatase PglZ type A"/>
    <property type="match status" value="1"/>
</dbReference>
<dbReference type="HOGENOM" id="CLU_017500_0_0_11"/>
<proteinExistence type="predicted"/>
<organism evidence="1 2">
    <name type="scientific">Slackia heliotrinireducens (strain ATCC 29202 / DSM 20476 / NCTC 11029 / RHS 1)</name>
    <name type="common">Peptococcus heliotrinreducens</name>
    <dbReference type="NCBI Taxonomy" id="471855"/>
    <lineage>
        <taxon>Bacteria</taxon>
        <taxon>Bacillati</taxon>
        <taxon>Actinomycetota</taxon>
        <taxon>Coriobacteriia</taxon>
        <taxon>Eggerthellales</taxon>
        <taxon>Eggerthellaceae</taxon>
        <taxon>Slackia</taxon>
    </lineage>
</organism>
<reference evidence="1 2" key="1">
    <citation type="journal article" date="2009" name="Stand. Genomic Sci.">
        <title>Complete genome sequence of Slackia heliotrinireducens type strain (RHS 1).</title>
        <authorList>
            <person name="Pukall R."/>
            <person name="Lapidus A."/>
            <person name="Nolan M."/>
            <person name="Copeland A."/>
            <person name="Glavina Del Rio T."/>
            <person name="Lucas S."/>
            <person name="Chen F."/>
            <person name="Tice H."/>
            <person name="Cheng J.F."/>
            <person name="Chertkov O."/>
            <person name="Bruce D."/>
            <person name="Goodwin L."/>
            <person name="Kuske C."/>
            <person name="Brettin T."/>
            <person name="Detter J.C."/>
            <person name="Han C."/>
            <person name="Pitluck S."/>
            <person name="Pati A."/>
            <person name="Mavrommatis K."/>
            <person name="Ivanova N."/>
            <person name="Ovchinnikova G."/>
            <person name="Chen A."/>
            <person name="Palaniappan K."/>
            <person name="Schneider S."/>
            <person name="Rohde M."/>
            <person name="Chain P."/>
            <person name="D'haeseleer P."/>
            <person name="Goker M."/>
            <person name="Bristow J."/>
            <person name="Eisen J.A."/>
            <person name="Markowitz V."/>
            <person name="Kyrpides N.C."/>
            <person name="Klenk H.P."/>
            <person name="Hugenholtz P."/>
        </authorList>
    </citation>
    <scope>NUCLEOTIDE SEQUENCE [LARGE SCALE GENOMIC DNA]</scope>
    <source>
        <strain evidence="2">ATCC 29202 / DSM 20476 / NCTC 11029 / RHS 1</strain>
    </source>
</reference>
<dbReference type="RefSeq" id="WP_012797472.1">
    <property type="nucleotide sequence ID" value="NC_013165.1"/>
</dbReference>
<name>C7N257_SLAHD</name>
<evidence type="ECO:0000313" key="2">
    <source>
        <dbReference type="Proteomes" id="UP000002026"/>
    </source>
</evidence>
<sequence length="856" mass="92990">MDIEYSEIENRLKAAFGHSTRLVFWEDESSEYADSIEGLKIEGADIVDATGHELATKRTILREQPGKRFVVYRHGGAPNPADDLLLDVKIAARPFSCSMEGVWADECGIPVTLAGMLADHAAFFNSKERRAALAATSLPKSGTQSFLFAMAAATMKAADAEERDAARSMAKKAVLEWARGDEQSMRMLVDAGLSGTFWAAMREHIGYRVGEGDAPNAGDLAFRLLEGMCGPIVQDDMRADDAEASRILGDLARDGRTRDEFDRVVQEYSKAVAALVPQDMRTAETLSEVDAIPEIDEWILSGFAAEVSASSTSSAAMERVRDARKHSLYHYRYGAYYSLLIAITGFRSECARYKKECGSGTGTAQILEKYCSAWHLVDRRYREAHLAFDRVPAGRFKSSMTKAMDELRGAYDLFLVDLTDRWQMHLMDDGAWPPSELPSQSRFFREHVELALPRAERGKRVGVIVSDALRYEAGSDLASRLSASKLKGIAGRAAVKCAYALSAIPSYTQLGMAALLPDGAMEIDPATTYVRKAGAPTWGTANRGKIISARIPGAVALQAKDVMGTKLDLSDAPVAVVYHNVIDKTGDTRDTEGDVFEAVERACAEIEKLVQALIQSGCGKVVITSDHGFIYQSQNPETYAYVDVPGLSQLKSADDVSCDHTRRFVVGKSIPKSESLVEYAAVDLSLEGDYNVAFPKGVTRLRLSGSGSRFVHGGASLQENVVPVITVEAAKGAKASRPTGVEGFVIGRPVVTGPSVSVTVYQSDPCSESVSPQTVKVGVYSKDGALVSATEKTIELASESDDVETRKTRVTMPLIDEVDDCASVVVRISARIGNTNAYESAWEQEYSVNRAFGMDF</sequence>
<evidence type="ECO:0000313" key="1">
    <source>
        <dbReference type="EMBL" id="ACV21363.1"/>
    </source>
</evidence>